<proteinExistence type="predicted"/>
<organism evidence="2 3">
    <name type="scientific">Martelella mediterranea</name>
    <dbReference type="NCBI Taxonomy" id="293089"/>
    <lineage>
        <taxon>Bacteria</taxon>
        <taxon>Pseudomonadati</taxon>
        <taxon>Pseudomonadota</taxon>
        <taxon>Alphaproteobacteria</taxon>
        <taxon>Hyphomicrobiales</taxon>
        <taxon>Aurantimonadaceae</taxon>
        <taxon>Martelella</taxon>
    </lineage>
</organism>
<protein>
    <submittedName>
        <fullName evidence="2">Uncharacterized protein</fullName>
    </submittedName>
</protein>
<dbReference type="AlphaFoldDB" id="A0A4R3NSV5"/>
<dbReference type="EMBL" id="SMAR01000009">
    <property type="protein sequence ID" value="TCT40321.1"/>
    <property type="molecule type" value="Genomic_DNA"/>
</dbReference>
<comment type="caution">
    <text evidence="2">The sequence shown here is derived from an EMBL/GenBank/DDBJ whole genome shotgun (WGS) entry which is preliminary data.</text>
</comment>
<dbReference type="RefSeq" id="WP_132310344.1">
    <property type="nucleotide sequence ID" value="NZ_SMAR01000009.1"/>
</dbReference>
<name>A0A4R3NSV5_9HYPH</name>
<evidence type="ECO:0000313" key="2">
    <source>
        <dbReference type="EMBL" id="TCT40321.1"/>
    </source>
</evidence>
<dbReference type="OrthoDB" id="7584869at2"/>
<feature type="transmembrane region" description="Helical" evidence="1">
    <location>
        <begin position="31"/>
        <end position="55"/>
    </location>
</feature>
<feature type="transmembrane region" description="Helical" evidence="1">
    <location>
        <begin position="96"/>
        <end position="115"/>
    </location>
</feature>
<dbReference type="Proteomes" id="UP000295097">
    <property type="component" value="Unassembled WGS sequence"/>
</dbReference>
<evidence type="ECO:0000313" key="3">
    <source>
        <dbReference type="Proteomes" id="UP000295097"/>
    </source>
</evidence>
<gene>
    <name evidence="2" type="ORF">EDC90_100943</name>
</gene>
<evidence type="ECO:0000256" key="1">
    <source>
        <dbReference type="SAM" id="Phobius"/>
    </source>
</evidence>
<sequence length="119" mass="12494">MSTSDTTHFHAQAHETGTTAAPLTDVSTRFILHYFLGFIGTCLMLMTPAAVTLAVRVGEIAGDRKEAALGTIVGIGAFVAPFFLTIGSSTIGNYPLLYTVAALVAFLGAVFIVPVKGFR</sequence>
<reference evidence="2 3" key="1">
    <citation type="submission" date="2019-03" db="EMBL/GenBank/DDBJ databases">
        <title>Freshwater and sediment microbial communities from various areas in North America, analyzing microbe dynamics in response to fracking.</title>
        <authorList>
            <person name="Lamendella R."/>
        </authorList>
    </citation>
    <scope>NUCLEOTIDE SEQUENCE [LARGE SCALE GENOMIC DNA]</scope>
    <source>
        <strain evidence="2 3">175.2</strain>
    </source>
</reference>
<keyword evidence="1" id="KW-1133">Transmembrane helix</keyword>
<keyword evidence="1" id="KW-0812">Transmembrane</keyword>
<feature type="transmembrane region" description="Helical" evidence="1">
    <location>
        <begin position="67"/>
        <end position="84"/>
    </location>
</feature>
<accession>A0A4R3NSV5</accession>
<keyword evidence="1" id="KW-0472">Membrane</keyword>
<keyword evidence="3" id="KW-1185">Reference proteome</keyword>